<dbReference type="InterPro" id="IPR047939">
    <property type="entry name" value="BREX_1_PglX"/>
</dbReference>
<evidence type="ECO:0000313" key="7">
    <source>
        <dbReference type="EMBL" id="OYQ34010.1"/>
    </source>
</evidence>
<dbReference type="GO" id="GO:0004519">
    <property type="term" value="F:endonuclease activity"/>
    <property type="evidence" value="ECO:0007669"/>
    <property type="project" value="UniProtKB-KW"/>
</dbReference>
<dbReference type="Gene3D" id="3.40.50.150">
    <property type="entry name" value="Vaccinia Virus protein VP39"/>
    <property type="match status" value="1"/>
</dbReference>
<dbReference type="PANTHER" id="PTHR33841:SF1">
    <property type="entry name" value="DNA METHYLTRANSFERASE A"/>
    <property type="match status" value="1"/>
</dbReference>
<feature type="domain" description="Type II methyltransferase M.TaqI-like" evidence="6">
    <location>
        <begin position="330"/>
        <end position="584"/>
    </location>
</feature>
<gene>
    <name evidence="7" type="ORF">CHU92_12285</name>
</gene>
<organism evidence="7 8">
    <name type="scientific">Flavobacterium cyanobacteriorum</name>
    <dbReference type="NCBI Taxonomy" id="2022802"/>
    <lineage>
        <taxon>Bacteria</taxon>
        <taxon>Pseudomonadati</taxon>
        <taxon>Bacteroidota</taxon>
        <taxon>Flavobacteriia</taxon>
        <taxon>Flavobacteriales</taxon>
        <taxon>Flavobacteriaceae</taxon>
        <taxon>Flavobacterium</taxon>
    </lineage>
</organism>
<keyword evidence="7" id="KW-0255">Endonuclease</keyword>
<dbReference type="PANTHER" id="PTHR33841">
    <property type="entry name" value="DNA METHYLTRANSFERASE YEEA-RELATED"/>
    <property type="match status" value="1"/>
</dbReference>
<dbReference type="InterPro" id="IPR011639">
    <property type="entry name" value="MethylTrfase_TaqI-like_dom"/>
</dbReference>
<dbReference type="GO" id="GO:0009007">
    <property type="term" value="F:site-specific DNA-methyltransferase (adenine-specific) activity"/>
    <property type="evidence" value="ECO:0007669"/>
    <property type="project" value="UniProtKB-EC"/>
</dbReference>
<evidence type="ECO:0000256" key="2">
    <source>
        <dbReference type="ARBA" id="ARBA00022603"/>
    </source>
</evidence>
<keyword evidence="2" id="KW-0489">Methyltransferase</keyword>
<sequence length="1246" mass="143664">MKLSEHTEHIRQLIDRAFRNRLGRIGINEGQLVSLPDAPLERKRMETIREVFIAETGTVADAYEKLVEELTFTLFNRLAALKVMEAHTLHPEIVTRRESHGGRSFAHLAWLEQNPQARSEEAEGLLPFLEEQLQKLASDIPLFSPQHPYHLLPTAIELLQIINAFNAVEEDNDIKKAYDQSPITNSQSPITIWKSDDVLGWLYESYNNYKKAAHKASGDKTEYNKVSIQSQVYTPRWVVQFLVDNSLGKLYLEMYPDSEIRNKYKIANASSSQTRERKPLHEIRMIDPSTGSGNYLLYGFDMYYDLYIDQIENYGADYNEADIPKLIIEHNLHGVDLDDRAIQLAQLGLYIKAKRKKRTAKIEHFNIVSSDFFLPAYEEVKHLFENGAPLDEQLEKIVIDLWEDLQQAHKFGSLIRLEEKFSIKLHGLVKEEGITLFTEQNLVKYKEFRSNFFTNLQNAVAQNTAKQGQTFLNTKTQDAITFLQLLTQKYDVAVANPPYTDSADFGPELKRFVEANYKQPFKFNTNLYAVFIKRCFELTTENGKIALIHPLTFMYLSSFDDTRKFILNKSTIEIFIEFGLGGVFTSKVDVDVAAFILSKEIKNNPSSFFMNLQEYKGLAIKKDIFNKAYNDYINNTPNKHNFTFNQSQFEIIDGYPFIYTISSTLTEKFKNKTIGDFLDVKVGLQTGSNERFTRYWWEIDFSNISKDYNLDKKKWVNYSKGGPFCKWFGNNWAVVNWENNGYEIKNIVDENGRKKARPQNERYYFKAGISYTASGSSGVSFRLHPSNSLFDVGGSCIFTTSSFNNVNYLTAFLNSNLSFFLAQTLNPTVNTQVGDLKRVPFICPNNNIESKITAFGEFNILTIQKLCSYSIIETNFIKSPLIDFQGASLKDRILGYLNNVNFLRTQVLINEAIINQFIFEVYELSDADREQVEAKMGVSIGSLDVLQEAKDLFLAQLQNPLAEVTEHIQNLSITTFDEQQVREIKEAFATLYQSNNDLEEFCIRHQVNPINVWYWFKEANTVPAAKASEIALEFLADAIRTLLQQDDDGIIPLVGLPGEEALSQRLEQHFLQNGFTPAQYMQLDSLLSRNINEYLEHYFFDDLCNLLNVFRHFPKSPFIWHLSSGQHQGFEAYILIYKWNRDSLFKLKSQYISQRVQNLEYRQIQLQDVNTAQAQTEKEKIRLQLHEIETFKTKIDELIAEGYDPKLDDGVGKNIAPLQKKGLLRAEVLKSAGRNSQLEKYLNADW</sequence>
<dbReference type="GO" id="GO:0006304">
    <property type="term" value="P:DNA modification"/>
    <property type="evidence" value="ECO:0007669"/>
    <property type="project" value="InterPro"/>
</dbReference>
<dbReference type="Proteomes" id="UP000216605">
    <property type="component" value="Unassembled WGS sequence"/>
</dbReference>
<dbReference type="Pfam" id="PF07669">
    <property type="entry name" value="Eco57I"/>
    <property type="match status" value="1"/>
</dbReference>
<dbReference type="PROSITE" id="PS00092">
    <property type="entry name" value="N6_MTASE"/>
    <property type="match status" value="1"/>
</dbReference>
<reference evidence="7 8" key="1">
    <citation type="submission" date="2017-07" db="EMBL/GenBank/DDBJ databases">
        <title>Flavobacterium cyanobacteriorum sp. nov., isolated from cyanobacterial aggregates in a eutrophic lake.</title>
        <authorList>
            <person name="Cai H."/>
        </authorList>
    </citation>
    <scope>NUCLEOTIDE SEQUENCE [LARGE SCALE GENOMIC DNA]</scope>
    <source>
        <strain evidence="7 8">TH021</strain>
    </source>
</reference>
<keyword evidence="8" id="KW-1185">Reference proteome</keyword>
<proteinExistence type="predicted"/>
<evidence type="ECO:0000256" key="3">
    <source>
        <dbReference type="ARBA" id="ARBA00022679"/>
    </source>
</evidence>
<evidence type="ECO:0000259" key="6">
    <source>
        <dbReference type="Pfam" id="PF07669"/>
    </source>
</evidence>
<dbReference type="SUPFAM" id="SSF53335">
    <property type="entry name" value="S-adenosyl-L-methionine-dependent methyltransferases"/>
    <property type="match status" value="1"/>
</dbReference>
<dbReference type="RefSeq" id="WP_094415994.1">
    <property type="nucleotide sequence ID" value="NZ_NOXV01000296.1"/>
</dbReference>
<keyword evidence="3" id="KW-0808">Transferase</keyword>
<accession>A0A255Z029</accession>
<dbReference type="GO" id="GO:0032259">
    <property type="term" value="P:methylation"/>
    <property type="evidence" value="ECO:0007669"/>
    <property type="project" value="UniProtKB-KW"/>
</dbReference>
<dbReference type="EC" id="2.1.1.72" evidence="1"/>
<comment type="caution">
    <text evidence="7">The sequence shown here is derived from an EMBL/GenBank/DDBJ whole genome shotgun (WGS) entry which is preliminary data.</text>
</comment>
<keyword evidence="7" id="KW-0378">Hydrolase</keyword>
<dbReference type="AlphaFoldDB" id="A0A255Z029"/>
<keyword evidence="7" id="KW-0540">Nuclease</keyword>
<evidence type="ECO:0000256" key="1">
    <source>
        <dbReference type="ARBA" id="ARBA00011900"/>
    </source>
</evidence>
<dbReference type="GO" id="GO:0003676">
    <property type="term" value="F:nucleic acid binding"/>
    <property type="evidence" value="ECO:0007669"/>
    <property type="project" value="InterPro"/>
</dbReference>
<evidence type="ECO:0000256" key="5">
    <source>
        <dbReference type="ARBA" id="ARBA00047942"/>
    </source>
</evidence>
<evidence type="ECO:0000256" key="4">
    <source>
        <dbReference type="ARBA" id="ARBA00022691"/>
    </source>
</evidence>
<dbReference type="InterPro" id="IPR029063">
    <property type="entry name" value="SAM-dependent_MTases_sf"/>
</dbReference>
<evidence type="ECO:0000313" key="8">
    <source>
        <dbReference type="Proteomes" id="UP000216605"/>
    </source>
</evidence>
<dbReference type="NCBIfam" id="NF033452">
    <property type="entry name" value="BREX_1_MTaseX"/>
    <property type="match status" value="1"/>
</dbReference>
<dbReference type="PRINTS" id="PR00507">
    <property type="entry name" value="N12N6MTFRASE"/>
</dbReference>
<name>A0A255Z029_9FLAO</name>
<dbReference type="OrthoDB" id="32195at2"/>
<keyword evidence="4" id="KW-0949">S-adenosyl-L-methionine</keyword>
<dbReference type="EMBL" id="NOXV01000296">
    <property type="protein sequence ID" value="OYQ34010.1"/>
    <property type="molecule type" value="Genomic_DNA"/>
</dbReference>
<protein>
    <recommendedName>
        <fullName evidence="1">site-specific DNA-methyltransferase (adenine-specific)</fullName>
        <ecNumber evidence="1">2.1.1.72</ecNumber>
    </recommendedName>
</protein>
<dbReference type="InterPro" id="IPR002052">
    <property type="entry name" value="DNA_methylase_N6_adenine_CS"/>
</dbReference>
<dbReference type="InterPro" id="IPR050953">
    <property type="entry name" value="N4_N6_ade-DNA_methylase"/>
</dbReference>
<comment type="catalytic activity">
    <reaction evidence="5">
        <text>a 2'-deoxyadenosine in DNA + S-adenosyl-L-methionine = an N(6)-methyl-2'-deoxyadenosine in DNA + S-adenosyl-L-homocysteine + H(+)</text>
        <dbReference type="Rhea" id="RHEA:15197"/>
        <dbReference type="Rhea" id="RHEA-COMP:12418"/>
        <dbReference type="Rhea" id="RHEA-COMP:12419"/>
        <dbReference type="ChEBI" id="CHEBI:15378"/>
        <dbReference type="ChEBI" id="CHEBI:57856"/>
        <dbReference type="ChEBI" id="CHEBI:59789"/>
        <dbReference type="ChEBI" id="CHEBI:90615"/>
        <dbReference type="ChEBI" id="CHEBI:90616"/>
        <dbReference type="EC" id="2.1.1.72"/>
    </reaction>
</comment>